<dbReference type="PANTHER" id="PTHR30576">
    <property type="entry name" value="COLANIC BIOSYNTHESIS UDP-GLUCOSE LIPID CARRIER TRANSFERASE"/>
    <property type="match status" value="1"/>
</dbReference>
<dbReference type="Pfam" id="PF02397">
    <property type="entry name" value="Bac_transf"/>
    <property type="match status" value="1"/>
</dbReference>
<comment type="caution">
    <text evidence="9">The sequence shown here is derived from an EMBL/GenBank/DDBJ whole genome shotgun (WGS) entry which is preliminary data.</text>
</comment>
<keyword evidence="3 9" id="KW-0808">Transferase</keyword>
<dbReference type="NCBIfam" id="TIGR03025">
    <property type="entry name" value="EPS_sugtrans"/>
    <property type="match status" value="1"/>
</dbReference>
<keyword evidence="6 7" id="KW-0472">Membrane</keyword>
<dbReference type="GO" id="GO:0016020">
    <property type="term" value="C:membrane"/>
    <property type="evidence" value="ECO:0007669"/>
    <property type="project" value="UniProtKB-SubCell"/>
</dbReference>
<comment type="subcellular location">
    <subcellularLocation>
        <location evidence="1">Membrane</location>
        <topology evidence="1">Multi-pass membrane protein</topology>
    </subcellularLocation>
</comment>
<evidence type="ECO:0000256" key="6">
    <source>
        <dbReference type="ARBA" id="ARBA00023136"/>
    </source>
</evidence>
<comment type="similarity">
    <text evidence="2">Belongs to the bacterial sugar transferase family.</text>
</comment>
<evidence type="ECO:0000256" key="4">
    <source>
        <dbReference type="ARBA" id="ARBA00022692"/>
    </source>
</evidence>
<organism evidence="9 10">
    <name type="scientific">Streptomyces coryli</name>
    <dbReference type="NCBI Taxonomy" id="1128680"/>
    <lineage>
        <taxon>Bacteria</taxon>
        <taxon>Bacillati</taxon>
        <taxon>Actinomycetota</taxon>
        <taxon>Actinomycetes</taxon>
        <taxon>Kitasatosporales</taxon>
        <taxon>Streptomycetaceae</taxon>
        <taxon>Streptomyces</taxon>
    </lineage>
</organism>
<feature type="transmembrane region" description="Helical" evidence="7">
    <location>
        <begin position="34"/>
        <end position="56"/>
    </location>
</feature>
<dbReference type="GO" id="GO:0016780">
    <property type="term" value="F:phosphotransferase activity, for other substituted phosphate groups"/>
    <property type="evidence" value="ECO:0007669"/>
    <property type="project" value="TreeGrafter"/>
</dbReference>
<dbReference type="PANTHER" id="PTHR30576:SF10">
    <property type="entry name" value="SLL5057 PROTEIN"/>
    <property type="match status" value="1"/>
</dbReference>
<keyword evidence="5 7" id="KW-1133">Transmembrane helix</keyword>
<evidence type="ECO:0000256" key="1">
    <source>
        <dbReference type="ARBA" id="ARBA00004141"/>
    </source>
</evidence>
<keyword evidence="4 7" id="KW-0812">Transmembrane</keyword>
<accession>A0A6G4TW50</accession>
<evidence type="ECO:0000313" key="9">
    <source>
        <dbReference type="EMBL" id="NGN63231.1"/>
    </source>
</evidence>
<dbReference type="AlphaFoldDB" id="A0A6G4TW50"/>
<dbReference type="InterPro" id="IPR003362">
    <property type="entry name" value="Bact_transf"/>
</dbReference>
<evidence type="ECO:0000313" key="10">
    <source>
        <dbReference type="Proteomes" id="UP000481583"/>
    </source>
</evidence>
<evidence type="ECO:0000256" key="3">
    <source>
        <dbReference type="ARBA" id="ARBA00022679"/>
    </source>
</evidence>
<dbReference type="Proteomes" id="UP000481583">
    <property type="component" value="Unassembled WGS sequence"/>
</dbReference>
<proteinExistence type="inferred from homology"/>
<name>A0A6G4TW50_9ACTN</name>
<evidence type="ECO:0000256" key="5">
    <source>
        <dbReference type="ARBA" id="ARBA00022989"/>
    </source>
</evidence>
<evidence type="ECO:0000256" key="7">
    <source>
        <dbReference type="SAM" id="Phobius"/>
    </source>
</evidence>
<gene>
    <name evidence="9" type="ORF">G5C51_04825</name>
</gene>
<reference evidence="9 10" key="1">
    <citation type="submission" date="2020-02" db="EMBL/GenBank/DDBJ databases">
        <title>Whole-genome analyses of novel actinobacteria.</title>
        <authorList>
            <person name="Sahin N."/>
        </authorList>
    </citation>
    <scope>NUCLEOTIDE SEQUENCE [LARGE SCALE GENOMIC DNA]</scope>
    <source>
        <strain evidence="9 10">A7024</strain>
    </source>
</reference>
<keyword evidence="10" id="KW-1185">Reference proteome</keyword>
<feature type="domain" description="Bacterial sugar transferase" evidence="8">
    <location>
        <begin position="301"/>
        <end position="488"/>
    </location>
</feature>
<feature type="transmembrane region" description="Helical" evidence="7">
    <location>
        <begin position="307"/>
        <end position="327"/>
    </location>
</feature>
<sequence>MRRIGAADTEVIDPSPRRRRRVSRATRVGDKPRWYFPGALAVGVAGVAVPVLLLFWLTGQPRPVACALTGTALWLAVQAGQRRFDSRLIGESRSVLATVQDWLILLGLLALARTATGEHSDPIVALLALLPALVVTAAYRMTVHVHLQASRRAAYAVRRVLVVGEPGAADAVVGHLASRTDHAYVVVGVVPVGDAANGSGAPEAARLGAVPPGAPRWDADAVLGAAVEHAAELVLVVPGPLLSGARLRSLAWSVHESGLPMAVLPGVTEVAQRRMRLSVAAGLAVLHIAPPLRRGAQVALKSALDRIGAAVGLAALAPLFAVLAVAIRTGSTGPVFHRQQRLGRDGEPFTMWKFRTMVVDAEARKAELAAVNEHEGPLFKMRKDPRVTRVGSLLRRTSLDELPQLINVLRGEMSLVGPRPPLPEEAERYDEVEARRLAVKPGMTGLWQVSGRSDLSWDETVALDLQYVENWSLTYDVDVMARTVKAVVDGRGAY</sequence>
<evidence type="ECO:0000259" key="8">
    <source>
        <dbReference type="Pfam" id="PF02397"/>
    </source>
</evidence>
<dbReference type="EMBL" id="JAAKZV010000011">
    <property type="protein sequence ID" value="NGN63231.1"/>
    <property type="molecule type" value="Genomic_DNA"/>
</dbReference>
<dbReference type="RefSeq" id="WP_165232179.1">
    <property type="nucleotide sequence ID" value="NZ_JAAKZV010000011.1"/>
</dbReference>
<feature type="transmembrane region" description="Helical" evidence="7">
    <location>
        <begin position="123"/>
        <end position="142"/>
    </location>
</feature>
<dbReference type="InterPro" id="IPR017475">
    <property type="entry name" value="EPS_sugar_tfrase"/>
</dbReference>
<evidence type="ECO:0000256" key="2">
    <source>
        <dbReference type="ARBA" id="ARBA00006464"/>
    </source>
</evidence>
<protein>
    <submittedName>
        <fullName evidence="9">Sugar transferase</fullName>
    </submittedName>
</protein>